<feature type="compositionally biased region" description="Basic and acidic residues" evidence="1">
    <location>
        <begin position="113"/>
        <end position="124"/>
    </location>
</feature>
<evidence type="ECO:0000313" key="2">
    <source>
        <dbReference type="EMBL" id="PWY87506.1"/>
    </source>
</evidence>
<evidence type="ECO:0000256" key="1">
    <source>
        <dbReference type="SAM" id="MobiDB-lite"/>
    </source>
</evidence>
<dbReference type="AlphaFoldDB" id="A0A317WLY2"/>
<keyword evidence="3" id="KW-1185">Reference proteome</keyword>
<feature type="compositionally biased region" description="Polar residues" evidence="1">
    <location>
        <begin position="101"/>
        <end position="111"/>
    </location>
</feature>
<dbReference type="EMBL" id="MSFL01000006">
    <property type="protein sequence ID" value="PWY87506.1"/>
    <property type="molecule type" value="Genomic_DNA"/>
</dbReference>
<accession>A0A317WLY2</accession>
<dbReference type="Proteomes" id="UP000247233">
    <property type="component" value="Unassembled WGS sequence"/>
</dbReference>
<name>A0A317WLY2_9EURO</name>
<gene>
    <name evidence="2" type="ORF">BO70DRAFT_360117</name>
</gene>
<proteinExistence type="predicted"/>
<feature type="region of interest" description="Disordered" evidence="1">
    <location>
        <begin position="62"/>
        <end position="144"/>
    </location>
</feature>
<dbReference type="RefSeq" id="XP_025401389.1">
    <property type="nucleotide sequence ID" value="XM_025542704.1"/>
</dbReference>
<reference evidence="2 3" key="1">
    <citation type="submission" date="2016-12" db="EMBL/GenBank/DDBJ databases">
        <title>The genomes of Aspergillus section Nigri reveals drivers in fungal speciation.</title>
        <authorList>
            <consortium name="DOE Joint Genome Institute"/>
            <person name="Vesth T.C."/>
            <person name="Nybo J."/>
            <person name="Theobald S."/>
            <person name="Brandl J."/>
            <person name="Frisvad J.C."/>
            <person name="Nielsen K.F."/>
            <person name="Lyhne E.K."/>
            <person name="Kogle M.E."/>
            <person name="Kuo A."/>
            <person name="Riley R."/>
            <person name="Clum A."/>
            <person name="Nolan M."/>
            <person name="Lipzen A."/>
            <person name="Salamov A."/>
            <person name="Henrissat B."/>
            <person name="Wiebenga A."/>
            <person name="De Vries R.P."/>
            <person name="Grigoriev I.V."/>
            <person name="Mortensen U.H."/>
            <person name="Andersen M.R."/>
            <person name="Baker S.E."/>
        </authorList>
    </citation>
    <scope>NUCLEOTIDE SEQUENCE [LARGE SCALE GENOMIC DNA]</scope>
    <source>
        <strain evidence="2 3">CBS 117.55</strain>
    </source>
</reference>
<protein>
    <submittedName>
        <fullName evidence="2">Uncharacterized protein</fullName>
    </submittedName>
</protein>
<dbReference type="GeneID" id="37064941"/>
<organism evidence="2 3">
    <name type="scientific">Aspergillus heteromorphus CBS 117.55</name>
    <dbReference type="NCBI Taxonomy" id="1448321"/>
    <lineage>
        <taxon>Eukaryota</taxon>
        <taxon>Fungi</taxon>
        <taxon>Dikarya</taxon>
        <taxon>Ascomycota</taxon>
        <taxon>Pezizomycotina</taxon>
        <taxon>Eurotiomycetes</taxon>
        <taxon>Eurotiomycetidae</taxon>
        <taxon>Eurotiales</taxon>
        <taxon>Aspergillaceae</taxon>
        <taxon>Aspergillus</taxon>
        <taxon>Aspergillus subgen. Circumdati</taxon>
    </lineage>
</organism>
<evidence type="ECO:0000313" key="3">
    <source>
        <dbReference type="Proteomes" id="UP000247233"/>
    </source>
</evidence>
<comment type="caution">
    <text evidence="2">The sequence shown here is derived from an EMBL/GenBank/DDBJ whole genome shotgun (WGS) entry which is preliminary data.</text>
</comment>
<dbReference type="VEuPathDB" id="FungiDB:BO70DRAFT_360117"/>
<sequence>MCCGLASLAAQPLRRPDCKPVVIGAERILLALLWVPPSPSWSLLVPRGLSRAGLWVVMEGPSMAHSQSAPPGRSFLGGPAFPREGHRRSQTLGLPSFGWHRNTSSLPTSGNRDPAHRDYCKQTDSEGGLSVDSIAPHFPPPPAG</sequence>